<dbReference type="Pfam" id="PF02800">
    <property type="entry name" value="Gp_dh_C"/>
    <property type="match status" value="1"/>
</dbReference>
<dbReference type="GO" id="GO:0006096">
    <property type="term" value="P:glycolytic process"/>
    <property type="evidence" value="ECO:0007669"/>
    <property type="project" value="TreeGrafter"/>
</dbReference>
<dbReference type="InterPro" id="IPR020831">
    <property type="entry name" value="GlycerAld/Erythrose_P_DH"/>
</dbReference>
<protein>
    <submittedName>
        <fullName evidence="4">Glyceraldehyde3-phosphate dehydrogenase, putative</fullName>
    </submittedName>
</protein>
<dbReference type="SUPFAM" id="SSF55347">
    <property type="entry name" value="Glyceraldehyde-3-phosphate dehydrogenase-like, C-terminal domain"/>
    <property type="match status" value="1"/>
</dbReference>
<gene>
    <name evidence="4" type="ORF">EHI5A_181830</name>
</gene>
<keyword evidence="2" id="KW-0560">Oxidoreductase</keyword>
<evidence type="ECO:0000313" key="5">
    <source>
        <dbReference type="Proteomes" id="UP000011755"/>
    </source>
</evidence>
<dbReference type="GO" id="GO:0004365">
    <property type="term" value="F:glyceraldehyde-3-phosphate dehydrogenase (NAD+) (phosphorylating) activity"/>
    <property type="evidence" value="ECO:0007669"/>
    <property type="project" value="TreeGrafter"/>
</dbReference>
<evidence type="ECO:0000256" key="2">
    <source>
        <dbReference type="ARBA" id="ARBA00023002"/>
    </source>
</evidence>
<reference evidence="4 5" key="1">
    <citation type="submission" date="2013-02" db="EMBL/GenBank/DDBJ databases">
        <authorList>
            <person name="Hannick L."/>
            <person name="Zafar N."/>
            <person name="Lorenzi H."/>
            <person name="Ali I.A."/>
            <person name="Petri W.P."/>
            <person name="Caler E."/>
        </authorList>
    </citation>
    <scope>NUCLEOTIDE SEQUENCE [LARGE SCALE GENOMIC DNA]</scope>
    <source>
        <strain evidence="4 5">KU27</strain>
    </source>
</reference>
<sequence>MSFRVGTPDVSCVDLTCRLEKEVTVESIKAAIKKASEGEMKGILGYTEDLVVSSDFVHDNRSSIFDAAATILLNPHFVKLVSWYDNEWGYSNRLVDLIQIISKVH</sequence>
<organism evidence="4 5">
    <name type="scientific">Entamoeba histolytica KU27</name>
    <dbReference type="NCBI Taxonomy" id="885311"/>
    <lineage>
        <taxon>Eukaryota</taxon>
        <taxon>Amoebozoa</taxon>
        <taxon>Evosea</taxon>
        <taxon>Archamoebae</taxon>
        <taxon>Mastigamoebida</taxon>
        <taxon>Entamoebidae</taxon>
        <taxon>Entamoeba</taxon>
    </lineage>
</organism>
<dbReference type="Proteomes" id="UP000011755">
    <property type="component" value="Unassembled WGS sequence"/>
</dbReference>
<dbReference type="Gene3D" id="3.30.360.10">
    <property type="entry name" value="Dihydrodipicolinate Reductase, domain 2"/>
    <property type="match status" value="1"/>
</dbReference>
<proteinExistence type="inferred from homology"/>
<accession>M2Q4A2</accession>
<evidence type="ECO:0000256" key="1">
    <source>
        <dbReference type="ARBA" id="ARBA00007406"/>
    </source>
</evidence>
<comment type="similarity">
    <text evidence="1">Belongs to the glyceraldehyde-3-phosphate dehydrogenase family.</text>
</comment>
<dbReference type="Gene3D" id="3.40.50.720">
    <property type="entry name" value="NAD(P)-binding Rossmann-like Domain"/>
    <property type="match status" value="1"/>
</dbReference>
<dbReference type="OrthoDB" id="13738at2759"/>
<dbReference type="AlphaFoldDB" id="M2Q4A2"/>
<dbReference type="GO" id="GO:0005829">
    <property type="term" value="C:cytosol"/>
    <property type="evidence" value="ECO:0007669"/>
    <property type="project" value="TreeGrafter"/>
</dbReference>
<name>M2Q4A2_ENTHI</name>
<dbReference type="PANTHER" id="PTHR10836">
    <property type="entry name" value="GLYCERALDEHYDE 3-PHOSPHATE DEHYDROGENASE"/>
    <property type="match status" value="1"/>
</dbReference>
<dbReference type="EMBL" id="KB445099">
    <property type="protein sequence ID" value="EMD44224.1"/>
    <property type="molecule type" value="Genomic_DNA"/>
</dbReference>
<dbReference type="InterPro" id="IPR020829">
    <property type="entry name" value="GlycerAld_3-P_DH_cat"/>
</dbReference>
<dbReference type="PANTHER" id="PTHR10836:SF76">
    <property type="entry name" value="GLYCERALDEHYDE-3-PHOSPHATE DEHYDROGENASE-RELATED"/>
    <property type="match status" value="1"/>
</dbReference>
<evidence type="ECO:0000313" key="4">
    <source>
        <dbReference type="EMBL" id="EMD44224.1"/>
    </source>
</evidence>
<feature type="domain" description="Glyceraldehyde 3-phosphate dehydrogenase catalytic" evidence="3">
    <location>
        <begin position="1"/>
        <end position="84"/>
    </location>
</feature>
<dbReference type="VEuPathDB" id="AmoebaDB:EHI5A_181830"/>
<evidence type="ECO:0000259" key="3">
    <source>
        <dbReference type="Pfam" id="PF02800"/>
    </source>
</evidence>